<protein>
    <recommendedName>
        <fullName evidence="3">N-acetylglucosamine-6-phosphate deacetylase</fullName>
        <ecNumber evidence="2">3.5.1.25</ecNumber>
    </recommendedName>
</protein>
<feature type="binding site" evidence="11">
    <location>
        <begin position="225"/>
        <end position="226"/>
    </location>
    <ligand>
        <name>substrate</name>
    </ligand>
</feature>
<evidence type="ECO:0000256" key="2">
    <source>
        <dbReference type="ARBA" id="ARBA00011899"/>
    </source>
</evidence>
<comment type="cofactor">
    <cofactor evidence="12">
        <name>a divalent metal cation</name>
        <dbReference type="ChEBI" id="CHEBI:60240"/>
    </cofactor>
    <text evidence="12">Binds 1 divalent metal cation per subunit.</text>
</comment>
<comment type="similarity">
    <text evidence="1 9">Belongs to the metallo-dependent hydrolases superfamily. NagA family.</text>
</comment>
<evidence type="ECO:0000259" key="13">
    <source>
        <dbReference type="Pfam" id="PF01979"/>
    </source>
</evidence>
<evidence type="ECO:0000256" key="8">
    <source>
        <dbReference type="ARBA" id="ARBA00060590"/>
    </source>
</evidence>
<sequence length="391" mass="43046">MLFIYNANIVSLKGVIERGAVFIYEGKIKHIVENHDVDYFLVEKPDVEIVNAEGAWLLPGFIDVHVHGGNGFDFMDASQKSLQGISEFHAQHGTTTMLATTVTSSKENIEKVLQSVVSLQKKDQLFAQIIGVHLEGPFISRNKLGAQNPNYVIPPRLDWLKEWIDKFPEVIKILTLAPEKEKAVEMIRYGVEQGIVIACGHTDAVHEEMETAYEAGLTHSVHMFNAMSGMHHREPGVVGSILVNEGISTEIIADGEHVHPVCIDLLTKLKNKDNLLLITDAMSAAGLGDGIYNLGGLNVVVKDNVARLKEGDNLAGSSLTMIEGFKYMVNKVGLSVPEVSKLASYNPAKRLGMEEQIGSVDEGLQADLLLVSKDLHIEKVWKDGELLKFFV</sequence>
<evidence type="ECO:0000256" key="7">
    <source>
        <dbReference type="ARBA" id="ARBA00047647"/>
    </source>
</evidence>
<dbReference type="PANTHER" id="PTHR11113:SF14">
    <property type="entry name" value="N-ACETYLGLUCOSAMINE-6-PHOSPHATE DEACETYLASE"/>
    <property type="match status" value="1"/>
</dbReference>
<feature type="binding site" evidence="12">
    <location>
        <position position="135"/>
    </location>
    <ligand>
        <name>Zn(2+)</name>
        <dbReference type="ChEBI" id="CHEBI:29105"/>
    </ligand>
</feature>
<feature type="active site" description="Proton donor/acceptor" evidence="10">
    <location>
        <position position="280"/>
    </location>
</feature>
<reference evidence="14 15" key="1">
    <citation type="submission" date="2019-01" db="EMBL/GenBank/DDBJ databases">
        <title>Chengkuizengella sp. nov., isolated from deep-sea sediment of East Pacific Ocean.</title>
        <authorList>
            <person name="Yang J."/>
            <person name="Lai Q."/>
            <person name="Shao Z."/>
        </authorList>
    </citation>
    <scope>NUCLEOTIDE SEQUENCE [LARGE SCALE GENOMIC DNA]</scope>
    <source>
        <strain evidence="14 15">YPA3-1-1</strain>
    </source>
</reference>
<keyword evidence="15" id="KW-1185">Reference proteome</keyword>
<evidence type="ECO:0000256" key="5">
    <source>
        <dbReference type="ARBA" id="ARBA00022801"/>
    </source>
</evidence>
<dbReference type="CDD" id="cd00854">
    <property type="entry name" value="NagA"/>
    <property type="match status" value="1"/>
</dbReference>
<dbReference type="SUPFAM" id="SSF51556">
    <property type="entry name" value="Metallo-dependent hydrolases"/>
    <property type="match status" value="1"/>
</dbReference>
<evidence type="ECO:0000256" key="11">
    <source>
        <dbReference type="PIRSR" id="PIRSR038994-2"/>
    </source>
</evidence>
<evidence type="ECO:0000256" key="4">
    <source>
        <dbReference type="ARBA" id="ARBA00022723"/>
    </source>
</evidence>
<dbReference type="AlphaFoldDB" id="A0A6N9Q4B1"/>
<gene>
    <name evidence="14" type="primary">nagA</name>
    <name evidence="14" type="ORF">ERL59_11825</name>
</gene>
<keyword evidence="6 9" id="KW-0119">Carbohydrate metabolism</keyword>
<evidence type="ECO:0000256" key="3">
    <source>
        <dbReference type="ARBA" id="ARBA00018029"/>
    </source>
</evidence>
<organism evidence="14 15">
    <name type="scientific">Chengkuizengella marina</name>
    <dbReference type="NCBI Taxonomy" id="2507566"/>
    <lineage>
        <taxon>Bacteria</taxon>
        <taxon>Bacillati</taxon>
        <taxon>Bacillota</taxon>
        <taxon>Bacilli</taxon>
        <taxon>Bacillales</taxon>
        <taxon>Paenibacillaceae</taxon>
        <taxon>Chengkuizengella</taxon>
    </lineage>
</organism>
<proteinExistence type="inferred from homology"/>
<comment type="caution">
    <text evidence="14">The sequence shown here is derived from an EMBL/GenBank/DDBJ whole genome shotgun (WGS) entry which is preliminary data.</text>
</comment>
<evidence type="ECO:0000256" key="6">
    <source>
        <dbReference type="ARBA" id="ARBA00023277"/>
    </source>
</evidence>
<dbReference type="Gene3D" id="2.30.40.10">
    <property type="entry name" value="Urease, subunit C, domain 1"/>
    <property type="match status" value="1"/>
</dbReference>
<dbReference type="InterPro" id="IPR011059">
    <property type="entry name" value="Metal-dep_hydrolase_composite"/>
</dbReference>
<dbReference type="InterPro" id="IPR032466">
    <property type="entry name" value="Metal_Hydrolase"/>
</dbReference>
<dbReference type="GO" id="GO:0008448">
    <property type="term" value="F:N-acetylglucosamine-6-phosphate deacetylase activity"/>
    <property type="evidence" value="ECO:0007669"/>
    <property type="project" value="UniProtKB-EC"/>
</dbReference>
<dbReference type="NCBIfam" id="TIGR00221">
    <property type="entry name" value="nagA"/>
    <property type="match status" value="1"/>
</dbReference>
<dbReference type="OrthoDB" id="9776488at2"/>
<dbReference type="GO" id="GO:0006046">
    <property type="term" value="P:N-acetylglucosamine catabolic process"/>
    <property type="evidence" value="ECO:0007669"/>
    <property type="project" value="TreeGrafter"/>
</dbReference>
<feature type="binding site" evidence="12">
    <location>
        <position position="222"/>
    </location>
    <ligand>
        <name>Zn(2+)</name>
        <dbReference type="ChEBI" id="CHEBI:29105"/>
    </ligand>
</feature>
<dbReference type="PIRSF" id="PIRSF038994">
    <property type="entry name" value="NagA"/>
    <property type="match status" value="1"/>
</dbReference>
<feature type="binding site" evidence="11">
    <location>
        <begin position="314"/>
        <end position="316"/>
    </location>
    <ligand>
        <name>substrate</name>
    </ligand>
</feature>
<dbReference type="PANTHER" id="PTHR11113">
    <property type="entry name" value="N-ACETYLGLUCOSAMINE-6-PHOSPHATE DEACETYLASE"/>
    <property type="match status" value="1"/>
</dbReference>
<dbReference type="RefSeq" id="WP_160646457.1">
    <property type="nucleotide sequence ID" value="NZ_SIJB01000027.1"/>
</dbReference>
<keyword evidence="5 9" id="KW-0378">Hydrolase</keyword>
<evidence type="ECO:0000256" key="9">
    <source>
        <dbReference type="PIRNR" id="PIRNR038994"/>
    </source>
</evidence>
<dbReference type="EC" id="3.5.1.25" evidence="2"/>
<feature type="domain" description="Amidohydrolase-related" evidence="13">
    <location>
        <begin position="57"/>
        <end position="386"/>
    </location>
</feature>
<comment type="pathway">
    <text evidence="8">Amino-sugar metabolism; N-acetylneuraminate degradation; D-fructose 6-phosphate from N-acetylneuraminate: step 4/5.</text>
</comment>
<name>A0A6N9Q4B1_9BACL</name>
<dbReference type="FunFam" id="3.20.20.140:FF:000004">
    <property type="entry name" value="N-acetylglucosamine-6-phosphate deacetylase"/>
    <property type="match status" value="1"/>
</dbReference>
<dbReference type="Gene3D" id="3.20.20.140">
    <property type="entry name" value="Metal-dependent hydrolases"/>
    <property type="match status" value="1"/>
</dbReference>
<feature type="binding site" evidence="11">
    <location>
        <position position="146"/>
    </location>
    <ligand>
        <name>substrate</name>
    </ligand>
</feature>
<dbReference type="InterPro" id="IPR006680">
    <property type="entry name" value="Amidohydro-rel"/>
</dbReference>
<dbReference type="InterPro" id="IPR003764">
    <property type="entry name" value="GlcNAc_6-P_deAcase"/>
</dbReference>
<evidence type="ECO:0000313" key="14">
    <source>
        <dbReference type="EMBL" id="NBI29647.1"/>
    </source>
</evidence>
<evidence type="ECO:0000256" key="10">
    <source>
        <dbReference type="PIRSR" id="PIRSR038994-1"/>
    </source>
</evidence>
<feature type="binding site" evidence="11">
    <location>
        <position position="233"/>
    </location>
    <ligand>
        <name>substrate</name>
    </ligand>
</feature>
<evidence type="ECO:0000256" key="1">
    <source>
        <dbReference type="ARBA" id="ARBA00010716"/>
    </source>
</evidence>
<dbReference type="Pfam" id="PF01979">
    <property type="entry name" value="Amidohydro_1"/>
    <property type="match status" value="1"/>
</dbReference>
<dbReference type="GO" id="GO:0046872">
    <property type="term" value="F:metal ion binding"/>
    <property type="evidence" value="ECO:0007669"/>
    <property type="project" value="UniProtKB-KW"/>
</dbReference>
<comment type="catalytic activity">
    <reaction evidence="7">
        <text>N-acetyl-D-glucosamine 6-phosphate + H2O = D-glucosamine 6-phosphate + acetate</text>
        <dbReference type="Rhea" id="RHEA:22936"/>
        <dbReference type="ChEBI" id="CHEBI:15377"/>
        <dbReference type="ChEBI" id="CHEBI:30089"/>
        <dbReference type="ChEBI" id="CHEBI:57513"/>
        <dbReference type="ChEBI" id="CHEBI:58725"/>
        <dbReference type="EC" id="3.5.1.25"/>
    </reaction>
</comment>
<dbReference type="Proteomes" id="UP000448943">
    <property type="component" value="Unassembled WGS sequence"/>
</dbReference>
<keyword evidence="4 12" id="KW-0479">Metal-binding</keyword>
<evidence type="ECO:0000256" key="12">
    <source>
        <dbReference type="PIRSR" id="PIRSR038994-3"/>
    </source>
</evidence>
<dbReference type="SUPFAM" id="SSF51338">
    <property type="entry name" value="Composite domain of metallo-dependent hydrolases"/>
    <property type="match status" value="1"/>
</dbReference>
<dbReference type="EMBL" id="SIJB01000027">
    <property type="protein sequence ID" value="NBI29647.1"/>
    <property type="molecule type" value="Genomic_DNA"/>
</dbReference>
<feature type="binding site" evidence="11">
    <location>
        <position position="257"/>
    </location>
    <ligand>
        <name>substrate</name>
    </ligand>
</feature>
<accession>A0A6N9Q4B1</accession>
<evidence type="ECO:0000313" key="15">
    <source>
        <dbReference type="Proteomes" id="UP000448943"/>
    </source>
</evidence>
<feature type="binding site" evidence="12">
    <location>
        <position position="201"/>
    </location>
    <ligand>
        <name>Zn(2+)</name>
        <dbReference type="ChEBI" id="CHEBI:29105"/>
    </ligand>
</feature>